<sequence length="231" mass="25796">MAECLNCLESLAVRKAALCCIAKISQYRLKHTKHSKPLSMKQPLMICLESLLGCICEETDTSMAFQTLLIVFKLLAEKDRDSSDPGVDMLQLAETLLDPYYLQKGDRDIESPIIWMKGLQALVFADATSAREFISKKNLLSELIEFASDISPKTLTLQLLAAELLVQCMNFVEHRTSIIEMNGIDLLVSICLHSSGSVSLKLAAALARLCTHDDSIRETIFNKMDYITFLT</sequence>
<evidence type="ECO:0000313" key="1">
    <source>
        <dbReference type="EMBL" id="KAF8820986.1"/>
    </source>
</evidence>
<keyword evidence="2" id="KW-1185">Reference proteome</keyword>
<proteinExistence type="predicted"/>
<reference evidence="1 2" key="1">
    <citation type="journal article" date="2020" name="bioRxiv">
        <title>Metabolic contributions of an alphaproteobacterial endosymbiont in the apicomplexan Cardiosporidium cionae.</title>
        <authorList>
            <person name="Hunter E.S."/>
            <person name="Paight C.J."/>
            <person name="Lane C.E."/>
        </authorList>
    </citation>
    <scope>NUCLEOTIDE SEQUENCE [LARGE SCALE GENOMIC DNA]</scope>
    <source>
        <strain evidence="1">ESH_2018</strain>
    </source>
</reference>
<name>A0ABQ7JAH3_9APIC</name>
<organism evidence="1 2">
    <name type="scientific">Cardiosporidium cionae</name>
    <dbReference type="NCBI Taxonomy" id="476202"/>
    <lineage>
        <taxon>Eukaryota</taxon>
        <taxon>Sar</taxon>
        <taxon>Alveolata</taxon>
        <taxon>Apicomplexa</taxon>
        <taxon>Aconoidasida</taxon>
        <taxon>Nephromycida</taxon>
        <taxon>Cardiosporidium</taxon>
    </lineage>
</organism>
<evidence type="ECO:0000313" key="2">
    <source>
        <dbReference type="Proteomes" id="UP000823046"/>
    </source>
</evidence>
<dbReference type="Proteomes" id="UP000823046">
    <property type="component" value="Unassembled WGS sequence"/>
</dbReference>
<dbReference type="Gene3D" id="1.25.10.10">
    <property type="entry name" value="Leucine-rich Repeat Variant"/>
    <property type="match status" value="1"/>
</dbReference>
<gene>
    <name evidence="1" type="ORF">IE077_002591</name>
</gene>
<dbReference type="SUPFAM" id="SSF48371">
    <property type="entry name" value="ARM repeat"/>
    <property type="match status" value="1"/>
</dbReference>
<comment type="caution">
    <text evidence="1">The sequence shown here is derived from an EMBL/GenBank/DDBJ whole genome shotgun (WGS) entry which is preliminary data.</text>
</comment>
<dbReference type="InterPro" id="IPR016024">
    <property type="entry name" value="ARM-type_fold"/>
</dbReference>
<accession>A0ABQ7JAH3</accession>
<dbReference type="EMBL" id="JADAQX010000259">
    <property type="protein sequence ID" value="KAF8820986.1"/>
    <property type="molecule type" value="Genomic_DNA"/>
</dbReference>
<dbReference type="InterPro" id="IPR011989">
    <property type="entry name" value="ARM-like"/>
</dbReference>
<protein>
    <submittedName>
        <fullName evidence="1">Uncharacterized protein</fullName>
    </submittedName>
</protein>